<dbReference type="InterPro" id="IPR020539">
    <property type="entry name" value="RNase_P_CS"/>
</dbReference>
<evidence type="ECO:0000313" key="11">
    <source>
        <dbReference type="Proteomes" id="UP000594059"/>
    </source>
</evidence>
<dbReference type="EC" id="3.1.26.5" evidence="7 8"/>
<comment type="similarity">
    <text evidence="7">Belongs to the RnpA family.</text>
</comment>
<dbReference type="Gene3D" id="3.30.230.10">
    <property type="match status" value="1"/>
</dbReference>
<evidence type="ECO:0000256" key="8">
    <source>
        <dbReference type="NCBIfam" id="TIGR00188"/>
    </source>
</evidence>
<dbReference type="RefSeq" id="WP_193985157.1">
    <property type="nucleotide sequence ID" value="NZ_CP063656.1"/>
</dbReference>
<reference evidence="10 11" key="1">
    <citation type="submission" date="2020-10" db="EMBL/GenBank/DDBJ databases">
        <title>complete genome sequencing of Lysobacter sp. H21R20.</title>
        <authorList>
            <person name="Bae J.-W."/>
            <person name="Lee S.-Y."/>
        </authorList>
    </citation>
    <scope>NUCLEOTIDE SEQUENCE [LARGE SCALE GENOMIC DNA]</scope>
    <source>
        <strain evidence="10 11">H21R20</strain>
    </source>
</reference>
<dbReference type="NCBIfam" id="TIGR00188">
    <property type="entry name" value="rnpA"/>
    <property type="match status" value="1"/>
</dbReference>
<dbReference type="GO" id="GO:0001682">
    <property type="term" value="P:tRNA 5'-leader removal"/>
    <property type="evidence" value="ECO:0007669"/>
    <property type="project" value="UniProtKB-UniRule"/>
</dbReference>
<keyword evidence="2 7" id="KW-0819">tRNA processing</keyword>
<keyword evidence="4 7" id="KW-0255">Endonuclease</keyword>
<feature type="region of interest" description="Disordered" evidence="9">
    <location>
        <begin position="149"/>
        <end position="187"/>
    </location>
</feature>
<accession>A0A7S6UFX3</accession>
<protein>
    <recommendedName>
        <fullName evidence="7 8">Ribonuclease P protein component</fullName>
        <shortName evidence="7">RNase P protein</shortName>
        <shortName evidence="7">RNaseP protein</shortName>
        <ecNumber evidence="7 8">3.1.26.5</ecNumber>
    </recommendedName>
    <alternativeName>
        <fullName evidence="7">Protein C5</fullName>
    </alternativeName>
</protein>
<keyword evidence="5 7" id="KW-0378">Hydrolase</keyword>
<dbReference type="HAMAP" id="MF_00227">
    <property type="entry name" value="RNase_P"/>
    <property type="match status" value="1"/>
</dbReference>
<evidence type="ECO:0000256" key="6">
    <source>
        <dbReference type="ARBA" id="ARBA00022884"/>
    </source>
</evidence>
<name>A0A7S6UFX3_9GAMM</name>
<dbReference type="InterPro" id="IPR014721">
    <property type="entry name" value="Ribsml_uS5_D2-typ_fold_subgr"/>
</dbReference>
<organism evidence="10 11">
    <name type="scientific">Novilysobacter ciconiae</name>
    <dbReference type="NCBI Taxonomy" id="2781022"/>
    <lineage>
        <taxon>Bacteria</taxon>
        <taxon>Pseudomonadati</taxon>
        <taxon>Pseudomonadota</taxon>
        <taxon>Gammaproteobacteria</taxon>
        <taxon>Lysobacterales</taxon>
        <taxon>Lysobacteraceae</taxon>
        <taxon>Novilysobacter</taxon>
    </lineage>
</organism>
<evidence type="ECO:0000256" key="1">
    <source>
        <dbReference type="ARBA" id="ARBA00002663"/>
    </source>
</evidence>
<comment type="function">
    <text evidence="1 7">RNaseP catalyzes the removal of the 5'-leader sequence from pre-tRNA to produce the mature 5'-terminus. It can also cleave other RNA substrates such as 4.5S RNA. The protein component plays an auxiliary but essential role in vivo by binding to the 5'-leader sequence and broadening the substrate specificity of the ribozyme.</text>
</comment>
<evidence type="ECO:0000256" key="7">
    <source>
        <dbReference type="HAMAP-Rule" id="MF_00227"/>
    </source>
</evidence>
<evidence type="ECO:0000256" key="2">
    <source>
        <dbReference type="ARBA" id="ARBA00022694"/>
    </source>
</evidence>
<dbReference type="GO" id="GO:0004526">
    <property type="term" value="F:ribonuclease P activity"/>
    <property type="evidence" value="ECO:0007669"/>
    <property type="project" value="UniProtKB-UniRule"/>
</dbReference>
<dbReference type="PANTHER" id="PTHR33992">
    <property type="entry name" value="RIBONUCLEASE P PROTEIN COMPONENT"/>
    <property type="match status" value="1"/>
</dbReference>
<dbReference type="GO" id="GO:0000049">
    <property type="term" value="F:tRNA binding"/>
    <property type="evidence" value="ECO:0007669"/>
    <property type="project" value="UniProtKB-UniRule"/>
</dbReference>
<proteinExistence type="inferred from homology"/>
<dbReference type="GO" id="GO:0030677">
    <property type="term" value="C:ribonuclease P complex"/>
    <property type="evidence" value="ECO:0007669"/>
    <property type="project" value="TreeGrafter"/>
</dbReference>
<dbReference type="KEGG" id="lcic:INQ41_13150"/>
<dbReference type="EMBL" id="CP063656">
    <property type="protein sequence ID" value="QOW19530.1"/>
    <property type="molecule type" value="Genomic_DNA"/>
</dbReference>
<dbReference type="GO" id="GO:0042781">
    <property type="term" value="F:3'-tRNA processing endoribonuclease activity"/>
    <property type="evidence" value="ECO:0007669"/>
    <property type="project" value="TreeGrafter"/>
</dbReference>
<gene>
    <name evidence="7 10" type="primary">rnpA</name>
    <name evidence="10" type="ORF">INQ41_13150</name>
</gene>
<keyword evidence="6 7" id="KW-0694">RNA-binding</keyword>
<evidence type="ECO:0000313" key="10">
    <source>
        <dbReference type="EMBL" id="QOW19530.1"/>
    </source>
</evidence>
<dbReference type="PANTHER" id="PTHR33992:SF1">
    <property type="entry name" value="RIBONUCLEASE P PROTEIN COMPONENT"/>
    <property type="match status" value="1"/>
</dbReference>
<keyword evidence="11" id="KW-1185">Reference proteome</keyword>
<dbReference type="SUPFAM" id="SSF54211">
    <property type="entry name" value="Ribosomal protein S5 domain 2-like"/>
    <property type="match status" value="1"/>
</dbReference>
<keyword evidence="3 7" id="KW-0540">Nuclease</keyword>
<evidence type="ECO:0000256" key="4">
    <source>
        <dbReference type="ARBA" id="ARBA00022759"/>
    </source>
</evidence>
<dbReference type="InterPro" id="IPR000100">
    <property type="entry name" value="RNase_P"/>
</dbReference>
<evidence type="ECO:0000256" key="9">
    <source>
        <dbReference type="SAM" id="MobiDB-lite"/>
    </source>
</evidence>
<comment type="subunit">
    <text evidence="7">Consists of a catalytic RNA component (M1 or rnpB) and a protein subunit.</text>
</comment>
<evidence type="ECO:0000256" key="5">
    <source>
        <dbReference type="ARBA" id="ARBA00022801"/>
    </source>
</evidence>
<dbReference type="InterPro" id="IPR020568">
    <property type="entry name" value="Ribosomal_Su5_D2-typ_SF"/>
</dbReference>
<dbReference type="PROSITE" id="PS00648">
    <property type="entry name" value="RIBONUCLEASE_P"/>
    <property type="match status" value="1"/>
</dbReference>
<evidence type="ECO:0000256" key="3">
    <source>
        <dbReference type="ARBA" id="ARBA00022722"/>
    </source>
</evidence>
<comment type="catalytic activity">
    <reaction evidence="7">
        <text>Endonucleolytic cleavage of RNA, removing 5'-extranucleotides from tRNA precursor.</text>
        <dbReference type="EC" id="3.1.26.5"/>
    </reaction>
</comment>
<dbReference type="AlphaFoldDB" id="A0A7S6UFX3"/>
<sequence>MPTNRFPRTARVRARSDFDRIFKHGRRVALPVLALHWQTADAAAQSCARANEELARTRPKSRLHFERPDAGPRLGLAVSRKVDPRAVGRNRIKRVMRETFRTHRAQLADGDYVVVGRSGAARLDEAQLRAALLGLLQRAGALTIDAPVPLPEEGSSLPAPATAGTMPRLRPCDAPASTTPTSPAGDG</sequence>
<dbReference type="Pfam" id="PF00825">
    <property type="entry name" value="Ribonuclease_P"/>
    <property type="match status" value="1"/>
</dbReference>
<dbReference type="Proteomes" id="UP000594059">
    <property type="component" value="Chromosome"/>
</dbReference>
<feature type="compositionally biased region" description="Polar residues" evidence="9">
    <location>
        <begin position="176"/>
        <end position="187"/>
    </location>
</feature>